<accession>A0A371JKW5</accession>
<keyword evidence="1" id="KW-0436">Ligase</keyword>
<gene>
    <name evidence="1" type="ORF">DX873_18385</name>
</gene>
<sequence length="427" mass="49427">MLFWTLDFLKGSPIKNNIKNIAFLNENYASEQAKMERRENMSRLINHASSTVPFYKNLNAKKFSDFPIINKNTVRENFEDFKSKQYVGKKCEEVVTSGSTGTPFRLLHDMNKRHRHRADNLYFAKKGGYDLGDKVYLLRASHSKDAKSIVQFRKKNIIPYGIMNYTDTEMDKLFSKIKEDKNHKCIVCFASMAKIIGNYLDKNDVEPLKAKIKSVITDGDSLDNEDKDKLANFFQIPVFARYGNMECGILGQQDEHSKYGYSLNWASYHYEILALTKDVPANKGELGRIVVTDFFNYSMPLIRYDTGDMAILSESTHNGEAPFFERLEGRTVDLVYNTKGEILSPYMVATKMLSYLELKQFQFAQVASKHYEFRLNPWGTFTREEQLKSESREYLGQDAKITIKYVDDIPLLSSGKRRQVVNEIKKR</sequence>
<dbReference type="EMBL" id="QTJX01000009">
    <property type="protein sequence ID" value="RDY57576.1"/>
    <property type="molecule type" value="Genomic_DNA"/>
</dbReference>
<evidence type="ECO:0000313" key="2">
    <source>
        <dbReference type="Proteomes" id="UP000261828"/>
    </source>
</evidence>
<dbReference type="PANTHER" id="PTHR36932">
    <property type="entry name" value="CAPSULAR POLYSACCHARIDE BIOSYNTHESIS PROTEIN"/>
    <property type="match status" value="1"/>
</dbReference>
<dbReference type="GO" id="GO:0016874">
    <property type="term" value="F:ligase activity"/>
    <property type="evidence" value="ECO:0007669"/>
    <property type="project" value="UniProtKB-KW"/>
</dbReference>
<name>A0A371JKW5_9FLAO</name>
<evidence type="ECO:0000313" key="1">
    <source>
        <dbReference type="EMBL" id="RDY57576.1"/>
    </source>
</evidence>
<dbReference type="InterPro" id="IPR042099">
    <property type="entry name" value="ANL_N_sf"/>
</dbReference>
<dbReference type="AlphaFoldDB" id="A0A371JKW5"/>
<dbReference type="SUPFAM" id="SSF56801">
    <property type="entry name" value="Acetyl-CoA synthetase-like"/>
    <property type="match status" value="1"/>
</dbReference>
<dbReference type="InterPro" id="IPR053158">
    <property type="entry name" value="CapK_Type1_Caps_Biosynth"/>
</dbReference>
<reference evidence="1 2" key="1">
    <citation type="submission" date="2018-08" db="EMBL/GenBank/DDBJ databases">
        <title>Muricauda nanhaiensis sp. nov., isolated from seawater of the South China Sea.</title>
        <authorList>
            <person name="Dang Y."/>
        </authorList>
    </citation>
    <scope>NUCLEOTIDE SEQUENCE [LARGE SCALE GENOMIC DNA]</scope>
    <source>
        <strain evidence="1 2">SM1704</strain>
    </source>
</reference>
<dbReference type="Gene3D" id="3.40.50.12780">
    <property type="entry name" value="N-terminal domain of ligase-like"/>
    <property type="match status" value="1"/>
</dbReference>
<protein>
    <submittedName>
        <fullName evidence="1">Phenylacetate--CoA ligase family protein</fullName>
    </submittedName>
</protein>
<organism evidence="1 2">
    <name type="scientific">Flagellimonas nanhaiensis</name>
    <dbReference type="NCBI Taxonomy" id="2292706"/>
    <lineage>
        <taxon>Bacteria</taxon>
        <taxon>Pseudomonadati</taxon>
        <taxon>Bacteroidota</taxon>
        <taxon>Flavobacteriia</taxon>
        <taxon>Flavobacteriales</taxon>
        <taxon>Flavobacteriaceae</taxon>
        <taxon>Flagellimonas</taxon>
    </lineage>
</organism>
<keyword evidence="2" id="KW-1185">Reference proteome</keyword>
<dbReference type="Proteomes" id="UP000261828">
    <property type="component" value="Unassembled WGS sequence"/>
</dbReference>
<dbReference type="PANTHER" id="PTHR36932:SF1">
    <property type="entry name" value="CAPSULAR POLYSACCHARIDE BIOSYNTHESIS PROTEIN"/>
    <property type="match status" value="1"/>
</dbReference>
<proteinExistence type="predicted"/>
<comment type="caution">
    <text evidence="1">The sequence shown here is derived from an EMBL/GenBank/DDBJ whole genome shotgun (WGS) entry which is preliminary data.</text>
</comment>